<dbReference type="GO" id="GO:0005737">
    <property type="term" value="C:cytoplasm"/>
    <property type="evidence" value="ECO:0007669"/>
    <property type="project" value="UniProtKB-SubCell"/>
</dbReference>
<dbReference type="InParanoid" id="A0A212R536"/>
<evidence type="ECO:0000256" key="2">
    <source>
        <dbReference type="ARBA" id="ARBA00022490"/>
    </source>
</evidence>
<dbReference type="Proteomes" id="UP000197025">
    <property type="component" value="Unassembled WGS sequence"/>
</dbReference>
<keyword evidence="4 6" id="KW-0255">Endonuclease</keyword>
<dbReference type="NCBIfam" id="NF008629">
    <property type="entry name" value="PRK11617.1"/>
    <property type="match status" value="1"/>
</dbReference>
<accession>A0A212R536</accession>
<proteinExistence type="inferred from homology"/>
<keyword evidence="5 6" id="KW-0378">Hydrolase</keyword>
<dbReference type="PANTHER" id="PTHR28511">
    <property type="entry name" value="ENDONUCLEASE V"/>
    <property type="match status" value="1"/>
</dbReference>
<comment type="similarity">
    <text evidence="6">Belongs to the endonuclease V family.</text>
</comment>
<dbReference type="HAMAP" id="MF_00801">
    <property type="entry name" value="Endonuclease_5"/>
    <property type="match status" value="1"/>
</dbReference>
<dbReference type="Gene3D" id="3.30.2170.10">
    <property type="entry name" value="archaeoglobus fulgidus dsm 4304 superfamily"/>
    <property type="match status" value="1"/>
</dbReference>
<keyword evidence="2 6" id="KW-0963">Cytoplasm</keyword>
<evidence type="ECO:0000313" key="7">
    <source>
        <dbReference type="EMBL" id="SNB67140.1"/>
    </source>
</evidence>
<comment type="cofactor">
    <cofactor evidence="6">
        <name>Mg(2+)</name>
        <dbReference type="ChEBI" id="CHEBI:18420"/>
    </cofactor>
</comment>
<dbReference type="GO" id="GO:0003727">
    <property type="term" value="F:single-stranded RNA binding"/>
    <property type="evidence" value="ECO:0007669"/>
    <property type="project" value="TreeGrafter"/>
</dbReference>
<keyword evidence="8" id="KW-1185">Reference proteome</keyword>
<dbReference type="AlphaFoldDB" id="A0A212R536"/>
<dbReference type="RefSeq" id="WP_088571454.1">
    <property type="nucleotide sequence ID" value="NZ_FYEK01000029.1"/>
</dbReference>
<keyword evidence="6" id="KW-0479">Metal-binding</keyword>
<feature type="binding site" evidence="6">
    <location>
        <position position="112"/>
    </location>
    <ligand>
        <name>Mg(2+)</name>
        <dbReference type="ChEBI" id="CHEBI:18420"/>
    </ligand>
</feature>
<keyword evidence="6" id="KW-0460">Magnesium</keyword>
<dbReference type="EC" id="3.1.21.7" evidence="6"/>
<dbReference type="GO" id="GO:0016891">
    <property type="term" value="F:RNA endonuclease activity producing 5'-phosphomonoesters, hydrolytic mechanism"/>
    <property type="evidence" value="ECO:0007669"/>
    <property type="project" value="TreeGrafter"/>
</dbReference>
<organism evidence="7 8">
    <name type="scientific">Thermoflexus hugenholtzii JAD2</name>
    <dbReference type="NCBI Taxonomy" id="877466"/>
    <lineage>
        <taxon>Bacteria</taxon>
        <taxon>Bacillati</taxon>
        <taxon>Chloroflexota</taxon>
        <taxon>Thermoflexia</taxon>
        <taxon>Thermoflexales</taxon>
        <taxon>Thermoflexaceae</taxon>
        <taxon>Thermoflexus</taxon>
    </lineage>
</organism>
<dbReference type="OrthoDB" id="9790916at2"/>
<comment type="subcellular location">
    <subcellularLocation>
        <location evidence="1 6">Cytoplasm</location>
    </subcellularLocation>
</comment>
<evidence type="ECO:0000256" key="5">
    <source>
        <dbReference type="ARBA" id="ARBA00022801"/>
    </source>
</evidence>
<comment type="function">
    <text evidence="6">DNA repair enzyme involved in the repair of deaminated bases. Selectively cleaves double-stranded DNA at the second phosphodiester bond 3' to a deoxyinosine leaving behind the intact lesion on the nicked DNA.</text>
</comment>
<evidence type="ECO:0000256" key="3">
    <source>
        <dbReference type="ARBA" id="ARBA00022722"/>
    </source>
</evidence>
<dbReference type="Pfam" id="PF04493">
    <property type="entry name" value="Endonuclease_5"/>
    <property type="match status" value="1"/>
</dbReference>
<evidence type="ECO:0000313" key="8">
    <source>
        <dbReference type="Proteomes" id="UP000197025"/>
    </source>
</evidence>
<gene>
    <name evidence="6" type="primary">nfi</name>
    <name evidence="7" type="ORF">SAMN02746019_00010400</name>
</gene>
<dbReference type="GO" id="GO:0043737">
    <property type="term" value="F:deoxyribonuclease V activity"/>
    <property type="evidence" value="ECO:0007669"/>
    <property type="project" value="UniProtKB-UniRule"/>
</dbReference>
<dbReference type="EMBL" id="FYEK01000029">
    <property type="protein sequence ID" value="SNB67140.1"/>
    <property type="molecule type" value="Genomic_DNA"/>
</dbReference>
<keyword evidence="6" id="KW-0234">DNA repair</keyword>
<feature type="site" description="Interaction with target DNA" evidence="6">
    <location>
        <position position="82"/>
    </location>
</feature>
<protein>
    <recommendedName>
        <fullName evidence="6">Endonuclease V</fullName>
        <ecNumber evidence="6">3.1.21.7</ecNumber>
    </recommendedName>
    <alternativeName>
        <fullName evidence="6">Deoxyinosine 3'endonuclease</fullName>
    </alternativeName>
    <alternativeName>
        <fullName evidence="6">Deoxyribonuclease V</fullName>
        <shortName evidence="6">DNase V</shortName>
    </alternativeName>
</protein>
<keyword evidence="3 6" id="KW-0540">Nuclease</keyword>
<evidence type="ECO:0000256" key="1">
    <source>
        <dbReference type="ARBA" id="ARBA00004496"/>
    </source>
</evidence>
<feature type="binding site" evidence="6">
    <location>
        <position position="46"/>
    </location>
    <ligand>
        <name>Mg(2+)</name>
        <dbReference type="ChEBI" id="CHEBI:18420"/>
    </ligand>
</feature>
<dbReference type="FunCoup" id="A0A212R536">
    <property type="interactions" value="156"/>
</dbReference>
<evidence type="ECO:0000256" key="4">
    <source>
        <dbReference type="ARBA" id="ARBA00022759"/>
    </source>
</evidence>
<keyword evidence="6" id="KW-0227">DNA damage</keyword>
<dbReference type="GO" id="GO:0006281">
    <property type="term" value="P:DNA repair"/>
    <property type="evidence" value="ECO:0007669"/>
    <property type="project" value="UniProtKB-UniRule"/>
</dbReference>
<dbReference type="PANTHER" id="PTHR28511:SF1">
    <property type="entry name" value="ENDONUCLEASE V"/>
    <property type="match status" value="1"/>
</dbReference>
<sequence>MPLPVRHPHPWNVSPEEAVAIQQRLREQVIREGPMPGPGTVIVGVDVGFRGELARAAAVAVRFPDLTPLAQAVAEVPVTFPYIPGLLAFREAPAILAALERLPLSPQVLMVDGHGISHPRRMGIATHLGVYLDLPSIGCAKSKLWGRYEMPPDEPGAWSPLWDGEEMIGAVLRTQAGASPVFVSIGHRISLENAIATVMACVRGHRLPEPTRLAHLAAGGADVLAAGRQPRLL</sequence>
<comment type="catalytic activity">
    <reaction evidence="6">
        <text>Endonucleolytic cleavage at apurinic or apyrimidinic sites to products with a 5'-phosphate.</text>
        <dbReference type="EC" id="3.1.21.7"/>
    </reaction>
</comment>
<name>A0A212R536_9CHLR</name>
<dbReference type="CDD" id="cd06559">
    <property type="entry name" value="Endonuclease_V"/>
    <property type="match status" value="1"/>
</dbReference>
<dbReference type="InterPro" id="IPR007581">
    <property type="entry name" value="Endonuclease-V"/>
</dbReference>
<reference evidence="8" key="1">
    <citation type="submission" date="2017-06" db="EMBL/GenBank/DDBJ databases">
        <authorList>
            <person name="Varghese N."/>
            <person name="Submissions S."/>
        </authorList>
    </citation>
    <scope>NUCLEOTIDE SEQUENCE [LARGE SCALE GENOMIC DNA]</scope>
    <source>
        <strain evidence="8">JAD2</strain>
    </source>
</reference>
<evidence type="ECO:0000256" key="6">
    <source>
        <dbReference type="HAMAP-Rule" id="MF_00801"/>
    </source>
</evidence>
<dbReference type="GO" id="GO:0000287">
    <property type="term" value="F:magnesium ion binding"/>
    <property type="evidence" value="ECO:0007669"/>
    <property type="project" value="UniProtKB-UniRule"/>
</dbReference>